<sequence length="167" mass="18284">MYDEVLREVAARIAATGSIGKADIGALVLWKRIRADTRWARRLGDMPDQQVREATAAAVAAANDDRLPVADAGRQGCAELRKVPGFRHGPALASALLTAAAPDRMAVYDRRAMTGLSRLGLELTGWNDRYGRYLHRIEVLRAVAAEYGEDWRARDVDIALYHLGGDG</sequence>
<evidence type="ECO:0000313" key="2">
    <source>
        <dbReference type="Proteomes" id="UP000249915"/>
    </source>
</evidence>
<gene>
    <name evidence="1" type="ORF">BAY60_16105</name>
</gene>
<dbReference type="Proteomes" id="UP000249915">
    <property type="component" value="Unassembled WGS sequence"/>
</dbReference>
<reference evidence="1 2" key="1">
    <citation type="submission" date="2016-07" db="EMBL/GenBank/DDBJ databases">
        <title>Draft genome sequence of Prauserella muralis DSM 45305, isolated from a mould-covered wall in an indoor environment.</title>
        <authorList>
            <person name="Ruckert C."/>
            <person name="Albersmeier A."/>
            <person name="Jiang C.-L."/>
            <person name="Jiang Y."/>
            <person name="Kalinowski J."/>
            <person name="Schneider O."/>
            <person name="Winkler A."/>
            <person name="Zotchev S.B."/>
        </authorList>
    </citation>
    <scope>NUCLEOTIDE SEQUENCE [LARGE SCALE GENOMIC DNA]</scope>
    <source>
        <strain evidence="1 2">DSM 45305</strain>
    </source>
</reference>
<name>A0A2V4BFS0_9PSEU</name>
<dbReference type="EMBL" id="MASW01000002">
    <property type="protein sequence ID" value="PXY28439.1"/>
    <property type="molecule type" value="Genomic_DNA"/>
</dbReference>
<dbReference type="OrthoDB" id="3697648at2"/>
<organism evidence="1 2">
    <name type="scientific">Prauserella muralis</name>
    <dbReference type="NCBI Taxonomy" id="588067"/>
    <lineage>
        <taxon>Bacteria</taxon>
        <taxon>Bacillati</taxon>
        <taxon>Actinomycetota</taxon>
        <taxon>Actinomycetes</taxon>
        <taxon>Pseudonocardiales</taxon>
        <taxon>Pseudonocardiaceae</taxon>
        <taxon>Prauserella</taxon>
    </lineage>
</organism>
<proteinExistence type="predicted"/>
<dbReference type="AlphaFoldDB" id="A0A2V4BFS0"/>
<keyword evidence="2" id="KW-1185">Reference proteome</keyword>
<evidence type="ECO:0000313" key="1">
    <source>
        <dbReference type="EMBL" id="PXY28439.1"/>
    </source>
</evidence>
<comment type="caution">
    <text evidence="1">The sequence shown here is derived from an EMBL/GenBank/DDBJ whole genome shotgun (WGS) entry which is preliminary data.</text>
</comment>
<protein>
    <submittedName>
        <fullName evidence="1">Uncharacterized protein</fullName>
    </submittedName>
</protein>
<accession>A0A2V4BFS0</accession>